<evidence type="ECO:0000313" key="2">
    <source>
        <dbReference type="EMBL" id="KJL24846.1"/>
    </source>
</evidence>
<dbReference type="AlphaFoldDB" id="A0A0F0KZX9"/>
<evidence type="ECO:0000313" key="3">
    <source>
        <dbReference type="Proteomes" id="UP000033725"/>
    </source>
</evidence>
<feature type="transmembrane region" description="Helical" evidence="1">
    <location>
        <begin position="99"/>
        <end position="118"/>
    </location>
</feature>
<comment type="caution">
    <text evidence="2">The sequence shown here is derived from an EMBL/GenBank/DDBJ whole genome shotgun (WGS) entry which is preliminary data.</text>
</comment>
<name>A0A0F0KZX9_9MICO</name>
<feature type="transmembrane region" description="Helical" evidence="1">
    <location>
        <begin position="6"/>
        <end position="22"/>
    </location>
</feature>
<organism evidence="2 3">
    <name type="scientific">Microbacterium oxydans</name>
    <dbReference type="NCBI Taxonomy" id="82380"/>
    <lineage>
        <taxon>Bacteria</taxon>
        <taxon>Bacillati</taxon>
        <taxon>Actinomycetota</taxon>
        <taxon>Actinomycetes</taxon>
        <taxon>Micrococcales</taxon>
        <taxon>Microbacteriaceae</taxon>
        <taxon>Microbacterium</taxon>
    </lineage>
</organism>
<dbReference type="RefSeq" id="WP_045262930.1">
    <property type="nucleotide sequence ID" value="NZ_JYIV01000019.1"/>
</dbReference>
<dbReference type="OrthoDB" id="9808460at2"/>
<keyword evidence="1" id="KW-0812">Transmembrane</keyword>
<dbReference type="EMBL" id="JYIV01000019">
    <property type="protein sequence ID" value="KJL24846.1"/>
    <property type="molecule type" value="Genomic_DNA"/>
</dbReference>
<keyword evidence="1" id="KW-0472">Membrane</keyword>
<feature type="transmembrane region" description="Helical" evidence="1">
    <location>
        <begin position="59"/>
        <end position="78"/>
    </location>
</feature>
<dbReference type="PATRIC" id="fig|82380.10.peg.999"/>
<reference evidence="2 3" key="1">
    <citation type="submission" date="2015-02" db="EMBL/GenBank/DDBJ databases">
        <title>Draft genome sequences of ten Microbacterium spp. with emphasis on heavy metal contaminated environments.</title>
        <authorList>
            <person name="Corretto E."/>
        </authorList>
    </citation>
    <scope>NUCLEOTIDE SEQUENCE [LARGE SCALE GENOMIC DNA]</scope>
    <source>
        <strain evidence="2 3">BEL163</strain>
    </source>
</reference>
<proteinExistence type="predicted"/>
<evidence type="ECO:0000256" key="1">
    <source>
        <dbReference type="SAM" id="Phobius"/>
    </source>
</evidence>
<accession>A0A0F0KZX9</accession>
<protein>
    <submittedName>
        <fullName evidence="2">Uncharacterized protein</fullName>
    </submittedName>
</protein>
<feature type="transmembrane region" description="Helical" evidence="1">
    <location>
        <begin position="34"/>
        <end position="53"/>
    </location>
</feature>
<keyword evidence="1" id="KW-1133">Transmembrane helix</keyword>
<gene>
    <name evidence="2" type="ORF">RN51_00996</name>
</gene>
<dbReference type="Proteomes" id="UP000033725">
    <property type="component" value="Unassembled WGS sequence"/>
</dbReference>
<sequence>MNLFLAIALVAFSALYAVRAWGIKRFRIADRTAAIAESIGLLALFTVLHFAMGWAGVPIALWFAAVALAAVGVVGLVLRVDALPWIRTRRRLTWRVIRLALGGLVSAMVLGLGAISAFG</sequence>